<dbReference type="InterPro" id="IPR015867">
    <property type="entry name" value="N-reg_PII/ATP_PRibTrfase_C"/>
</dbReference>
<evidence type="ECO:0000313" key="1">
    <source>
        <dbReference type="EMBL" id="MCU6745298.1"/>
    </source>
</evidence>
<organism evidence="1 2">
    <name type="scientific">Suilimivivens aceti</name>
    <dbReference type="NCBI Taxonomy" id="2981774"/>
    <lineage>
        <taxon>Bacteria</taxon>
        <taxon>Bacillati</taxon>
        <taxon>Bacillota</taxon>
        <taxon>Clostridia</taxon>
        <taxon>Lachnospirales</taxon>
        <taxon>Lachnospiraceae</taxon>
        <taxon>Suilimivivens</taxon>
    </lineage>
</organism>
<dbReference type="PROSITE" id="PS51343">
    <property type="entry name" value="PII_GLNB_DOM"/>
    <property type="match status" value="1"/>
</dbReference>
<gene>
    <name evidence="1" type="ORF">OCV77_12500</name>
</gene>
<dbReference type="Gene3D" id="3.30.70.120">
    <property type="match status" value="1"/>
</dbReference>
<protein>
    <submittedName>
        <fullName evidence="1">P-II family nitrogen regulator</fullName>
    </submittedName>
</protein>
<dbReference type="Proteomes" id="UP001652432">
    <property type="component" value="Unassembled WGS sequence"/>
</dbReference>
<comment type="caution">
    <text evidence="1">The sequence shown here is derived from an EMBL/GenBank/DDBJ whole genome shotgun (WGS) entry which is preliminary data.</text>
</comment>
<proteinExistence type="predicted"/>
<name>A0ABT2T4X3_9FIRM</name>
<reference evidence="1 2" key="1">
    <citation type="journal article" date="2021" name="ISME Commun">
        <title>Automated analysis of genomic sequences facilitates high-throughput and comprehensive description of bacteria.</title>
        <authorList>
            <person name="Hitch T.C.A."/>
        </authorList>
    </citation>
    <scope>NUCLEOTIDE SEQUENCE [LARGE SCALE GENOMIC DNA]</scope>
    <source>
        <strain evidence="1 2">Sanger_18</strain>
    </source>
</reference>
<dbReference type="SMART" id="SM00938">
    <property type="entry name" value="P-II"/>
    <property type="match status" value="1"/>
</dbReference>
<dbReference type="EMBL" id="JAOQKJ010000010">
    <property type="protein sequence ID" value="MCU6745298.1"/>
    <property type="molecule type" value="Genomic_DNA"/>
</dbReference>
<dbReference type="RefSeq" id="WP_262575333.1">
    <property type="nucleotide sequence ID" value="NZ_JAOQKJ010000010.1"/>
</dbReference>
<dbReference type="InterPro" id="IPR002187">
    <property type="entry name" value="N-reg_PII"/>
</dbReference>
<dbReference type="SUPFAM" id="SSF54913">
    <property type="entry name" value="GlnB-like"/>
    <property type="match status" value="1"/>
</dbReference>
<keyword evidence="2" id="KW-1185">Reference proteome</keyword>
<dbReference type="InterPro" id="IPR011322">
    <property type="entry name" value="N-reg_PII-like_a/b"/>
</dbReference>
<dbReference type="Pfam" id="PF00543">
    <property type="entry name" value="P-II"/>
    <property type="match status" value="1"/>
</dbReference>
<accession>A0ABT2T4X3</accession>
<sequence length="225" mass="24591">MSKLNLMTTIVDRNQVRKYLHLYEEEGQQIMLVTLGDGTASGDVLDYLGLEATEKAVIFSVLTDENFYKTKKSLQKKLQIDAPGGGIAFIVPFSSIGGKKALQFFTVGQDFQKEEESALKDTTYELVIVIANQGYIEMVMDAARGAGAYGGTVIHAKGTGMEQAEKFMGVSLAAEKEMIFIVAKKEQKNDIMKAVMEQAGLDTKAKSIVFSLPVTDTAGLRLLED</sequence>
<evidence type="ECO:0000313" key="2">
    <source>
        <dbReference type="Proteomes" id="UP001652432"/>
    </source>
</evidence>